<dbReference type="EMBL" id="JACHIO010000012">
    <property type="protein sequence ID" value="MBB5064813.1"/>
    <property type="molecule type" value="Genomic_DNA"/>
</dbReference>
<dbReference type="InterPro" id="IPR003741">
    <property type="entry name" value="LUD_dom"/>
</dbReference>
<dbReference type="PANTHER" id="PTHR43682">
    <property type="entry name" value="LACTATE UTILIZATION PROTEIN C"/>
    <property type="match status" value="1"/>
</dbReference>
<name>A0A7W7ZS78_9BACT</name>
<dbReference type="Proteomes" id="UP000584867">
    <property type="component" value="Unassembled WGS sequence"/>
</dbReference>
<evidence type="ECO:0000259" key="1">
    <source>
        <dbReference type="Pfam" id="PF02589"/>
    </source>
</evidence>
<reference evidence="2 3" key="1">
    <citation type="submission" date="2020-08" db="EMBL/GenBank/DDBJ databases">
        <title>Genomic Encyclopedia of Type Strains, Phase IV (KMG-V): Genome sequencing to study the core and pangenomes of soil and plant-associated prokaryotes.</title>
        <authorList>
            <person name="Whitman W."/>
        </authorList>
    </citation>
    <scope>NUCLEOTIDE SEQUENCE [LARGE SCALE GENOMIC DNA]</scope>
    <source>
        <strain evidence="2 3">X5P3</strain>
    </source>
</reference>
<feature type="domain" description="LUD" evidence="1">
    <location>
        <begin position="114"/>
        <end position="210"/>
    </location>
</feature>
<dbReference type="InterPro" id="IPR037171">
    <property type="entry name" value="NagB/RpiA_transferase-like"/>
</dbReference>
<evidence type="ECO:0000313" key="2">
    <source>
        <dbReference type="EMBL" id="MBB5064813.1"/>
    </source>
</evidence>
<dbReference type="RefSeq" id="WP_184256998.1">
    <property type="nucleotide sequence ID" value="NZ_JACHIO010000012.1"/>
</dbReference>
<gene>
    <name evidence="2" type="ORF">HDF15_003173</name>
</gene>
<sequence>MTAREEILARVRSALHTAPSDPVAAHARLSHTYNRIGKLSREACLELFIDRLVDYDSEILQVTAESEIPQAIAKALQHADEHRALVAPVFPAACLPPGFEFKLDNALPTSEIEGVAAVVTTCEAAVAATGTIILVHDGAQGRRVITLMPDHHICLVHRDQVFELLPEAMTAIAGRTTKPITTISGPSATSDIEMTRIRGVHGPRRLTVILYG</sequence>
<dbReference type="Gene3D" id="3.40.50.10420">
    <property type="entry name" value="NagB/RpiA/CoA transferase-like"/>
    <property type="match status" value="1"/>
</dbReference>
<dbReference type="InterPro" id="IPR024185">
    <property type="entry name" value="FTHF_cligase-like_sf"/>
</dbReference>
<protein>
    <submittedName>
        <fullName evidence="2">L-lactate dehydrogenase complex protein LldG</fullName>
    </submittedName>
</protein>
<accession>A0A7W7ZS78</accession>
<dbReference type="SUPFAM" id="SSF100950">
    <property type="entry name" value="NagB/RpiA/CoA transferase-like"/>
    <property type="match status" value="1"/>
</dbReference>
<dbReference type="Pfam" id="PF02589">
    <property type="entry name" value="LUD_dom"/>
    <property type="match status" value="1"/>
</dbReference>
<organism evidence="2 3">
    <name type="scientific">Granulicella mallensis</name>
    <dbReference type="NCBI Taxonomy" id="940614"/>
    <lineage>
        <taxon>Bacteria</taxon>
        <taxon>Pseudomonadati</taxon>
        <taxon>Acidobacteriota</taxon>
        <taxon>Terriglobia</taxon>
        <taxon>Terriglobales</taxon>
        <taxon>Acidobacteriaceae</taxon>
        <taxon>Granulicella</taxon>
    </lineage>
</organism>
<evidence type="ECO:0000313" key="3">
    <source>
        <dbReference type="Proteomes" id="UP000584867"/>
    </source>
</evidence>
<dbReference type="AlphaFoldDB" id="A0A7W7ZS78"/>
<comment type="caution">
    <text evidence="2">The sequence shown here is derived from an EMBL/GenBank/DDBJ whole genome shotgun (WGS) entry which is preliminary data.</text>
</comment>
<dbReference type="PANTHER" id="PTHR43682:SF1">
    <property type="entry name" value="LACTATE UTILIZATION PROTEIN C"/>
    <property type="match status" value="1"/>
</dbReference>
<proteinExistence type="predicted"/>